<feature type="region of interest" description="Disordered" evidence="1">
    <location>
        <begin position="1"/>
        <end position="53"/>
    </location>
</feature>
<organism evidence="2 3">
    <name type="scientific">Trifolium medium</name>
    <dbReference type="NCBI Taxonomy" id="97028"/>
    <lineage>
        <taxon>Eukaryota</taxon>
        <taxon>Viridiplantae</taxon>
        <taxon>Streptophyta</taxon>
        <taxon>Embryophyta</taxon>
        <taxon>Tracheophyta</taxon>
        <taxon>Spermatophyta</taxon>
        <taxon>Magnoliopsida</taxon>
        <taxon>eudicotyledons</taxon>
        <taxon>Gunneridae</taxon>
        <taxon>Pentapetalae</taxon>
        <taxon>rosids</taxon>
        <taxon>fabids</taxon>
        <taxon>Fabales</taxon>
        <taxon>Fabaceae</taxon>
        <taxon>Papilionoideae</taxon>
        <taxon>50 kb inversion clade</taxon>
        <taxon>NPAAA clade</taxon>
        <taxon>Hologalegina</taxon>
        <taxon>IRL clade</taxon>
        <taxon>Trifolieae</taxon>
        <taxon>Trifolium</taxon>
    </lineage>
</organism>
<evidence type="ECO:0000256" key="1">
    <source>
        <dbReference type="SAM" id="MobiDB-lite"/>
    </source>
</evidence>
<accession>A0A392UQR8</accession>
<evidence type="ECO:0000313" key="2">
    <source>
        <dbReference type="EMBL" id="MCI74125.1"/>
    </source>
</evidence>
<feature type="compositionally biased region" description="Basic and acidic residues" evidence="1">
    <location>
        <begin position="36"/>
        <end position="53"/>
    </location>
</feature>
<dbReference type="AlphaFoldDB" id="A0A392UQR8"/>
<feature type="non-terminal residue" evidence="2">
    <location>
        <position position="78"/>
    </location>
</feature>
<dbReference type="Proteomes" id="UP000265520">
    <property type="component" value="Unassembled WGS sequence"/>
</dbReference>
<reference evidence="2 3" key="1">
    <citation type="journal article" date="2018" name="Front. Plant Sci.">
        <title>Red Clover (Trifolium pratense) and Zigzag Clover (T. medium) - A Picture of Genomic Similarities and Differences.</title>
        <authorList>
            <person name="Dluhosova J."/>
            <person name="Istvanek J."/>
            <person name="Nedelnik J."/>
            <person name="Repkova J."/>
        </authorList>
    </citation>
    <scope>NUCLEOTIDE SEQUENCE [LARGE SCALE GENOMIC DNA]</scope>
    <source>
        <strain evidence="3">cv. 10/8</strain>
        <tissue evidence="2">Leaf</tissue>
    </source>
</reference>
<proteinExistence type="predicted"/>
<comment type="caution">
    <text evidence="2">The sequence shown here is derived from an EMBL/GenBank/DDBJ whole genome shotgun (WGS) entry which is preliminary data.</text>
</comment>
<protein>
    <submittedName>
        <fullName evidence="2">Uncharacterized protein</fullName>
    </submittedName>
</protein>
<feature type="non-terminal residue" evidence="2">
    <location>
        <position position="1"/>
    </location>
</feature>
<dbReference type="EMBL" id="LXQA010853723">
    <property type="protein sequence ID" value="MCI74125.1"/>
    <property type="molecule type" value="Genomic_DNA"/>
</dbReference>
<sequence length="78" mass="8531">PKPSVDEQVVSTATNKVSHVEEPEVTSMLDEGNKDDEEKKEKEGLSADNQSEDRLVGLGHDETTIIKPSRETLVVGEV</sequence>
<evidence type="ECO:0000313" key="3">
    <source>
        <dbReference type="Proteomes" id="UP000265520"/>
    </source>
</evidence>
<keyword evidence="3" id="KW-1185">Reference proteome</keyword>
<name>A0A392UQR8_9FABA</name>